<accession>A0A7S1Z0V7</accession>
<organism evidence="2">
    <name type="scientific">Trieres chinensis</name>
    <name type="common">Marine centric diatom</name>
    <name type="synonym">Odontella sinensis</name>
    <dbReference type="NCBI Taxonomy" id="1514140"/>
    <lineage>
        <taxon>Eukaryota</taxon>
        <taxon>Sar</taxon>
        <taxon>Stramenopiles</taxon>
        <taxon>Ochrophyta</taxon>
        <taxon>Bacillariophyta</taxon>
        <taxon>Mediophyceae</taxon>
        <taxon>Biddulphiophycidae</taxon>
        <taxon>Eupodiscales</taxon>
        <taxon>Parodontellaceae</taxon>
        <taxon>Trieres</taxon>
    </lineage>
</organism>
<protein>
    <submittedName>
        <fullName evidence="2">Uncharacterized protein</fullName>
    </submittedName>
</protein>
<evidence type="ECO:0000256" key="1">
    <source>
        <dbReference type="SAM" id="MobiDB-lite"/>
    </source>
</evidence>
<name>A0A7S1Z0V7_TRICV</name>
<feature type="region of interest" description="Disordered" evidence="1">
    <location>
        <begin position="1"/>
        <end position="20"/>
    </location>
</feature>
<gene>
    <name evidence="2" type="ORF">OSIN01602_LOCUS3117</name>
</gene>
<dbReference type="EMBL" id="HBGO01005613">
    <property type="protein sequence ID" value="CAD9325066.1"/>
    <property type="molecule type" value="Transcribed_RNA"/>
</dbReference>
<proteinExistence type="predicted"/>
<sequence>MLSTGSETNERALLTSRSDDDDAAAAGRYADLIFAATTMPPHTEKPHGLYHHHGVIVGAARLLAAPLPDDDLDFGLPPSPTSVQTLVTPGTTTTAATNEALLSLDLQSLISEASLDPTALSRLRKFTDALQEGINRAERRQRHLWLRRGYHTVSGADAEELVKEVRLVLGLQRRTGVGVG</sequence>
<reference evidence="2" key="1">
    <citation type="submission" date="2021-01" db="EMBL/GenBank/DDBJ databases">
        <authorList>
            <person name="Corre E."/>
            <person name="Pelletier E."/>
            <person name="Niang G."/>
            <person name="Scheremetjew M."/>
            <person name="Finn R."/>
            <person name="Kale V."/>
            <person name="Holt S."/>
            <person name="Cochrane G."/>
            <person name="Meng A."/>
            <person name="Brown T."/>
            <person name="Cohen L."/>
        </authorList>
    </citation>
    <scope>NUCLEOTIDE SEQUENCE</scope>
    <source>
        <strain evidence="2">Grunow 1884</strain>
    </source>
</reference>
<evidence type="ECO:0000313" key="2">
    <source>
        <dbReference type="EMBL" id="CAD9325066.1"/>
    </source>
</evidence>
<dbReference type="AlphaFoldDB" id="A0A7S1Z0V7"/>